<dbReference type="OrthoDB" id="187156at2759"/>
<dbReference type="Proteomes" id="UP001165065">
    <property type="component" value="Unassembled WGS sequence"/>
</dbReference>
<organism evidence="1 2">
    <name type="scientific">Triparma columacea</name>
    <dbReference type="NCBI Taxonomy" id="722753"/>
    <lineage>
        <taxon>Eukaryota</taxon>
        <taxon>Sar</taxon>
        <taxon>Stramenopiles</taxon>
        <taxon>Ochrophyta</taxon>
        <taxon>Bolidophyceae</taxon>
        <taxon>Parmales</taxon>
        <taxon>Triparmaceae</taxon>
        <taxon>Triparma</taxon>
    </lineage>
</organism>
<evidence type="ECO:0000313" key="2">
    <source>
        <dbReference type="Proteomes" id="UP001165065"/>
    </source>
</evidence>
<dbReference type="EMBL" id="BRYA01000611">
    <property type="protein sequence ID" value="GMI25525.1"/>
    <property type="molecule type" value="Genomic_DNA"/>
</dbReference>
<name>A0A9W7G060_9STRA</name>
<protein>
    <submittedName>
        <fullName evidence="1">Uncharacterized protein</fullName>
    </submittedName>
</protein>
<gene>
    <name evidence="1" type="ORF">TrCOL_g9104</name>
</gene>
<accession>A0A9W7G060</accession>
<keyword evidence="2" id="KW-1185">Reference proteome</keyword>
<evidence type="ECO:0000313" key="1">
    <source>
        <dbReference type="EMBL" id="GMI25525.1"/>
    </source>
</evidence>
<reference evidence="2" key="1">
    <citation type="journal article" date="2023" name="Commun. Biol.">
        <title>Genome analysis of Parmales, the sister group of diatoms, reveals the evolutionary specialization of diatoms from phago-mixotrophs to photoautotrophs.</title>
        <authorList>
            <person name="Ban H."/>
            <person name="Sato S."/>
            <person name="Yoshikawa S."/>
            <person name="Yamada K."/>
            <person name="Nakamura Y."/>
            <person name="Ichinomiya M."/>
            <person name="Sato N."/>
            <person name="Blanc-Mathieu R."/>
            <person name="Endo H."/>
            <person name="Kuwata A."/>
            <person name="Ogata H."/>
        </authorList>
    </citation>
    <scope>NUCLEOTIDE SEQUENCE [LARGE SCALE GENOMIC DNA]</scope>
</reference>
<sequence length="416" mass="47130">MGALNTKNKIVYEERGRENFTTGSFKIPNKADKGPMGFGVIPSAKAVIRSAFMKRFLTKLYKKEIKLQKHTGPLCWSCVSHTDPSDRDTATMNVAMPDFSAEYWCTYLPSSKFPIFRFSFPDWANYAALTIYDVCGLPLASINLHDSLTLPSTSSFLRLTDGTCLVNMYPWLPRKNNLGPLCAIFRVYRPPSVTVTPLEDMPLVYFVDRVEAKSLDLCSMEGRPEVPRADRELARSRGKVVGDTFMAMIAKYLKPLRPHQFGTQFYHPNNVGGLFVNFNATYVIAFLPPTLTCLKLTGQVPEREDWRCYYGIMAVSYESTETWGCRTVEDLGGWGNSYEVYVTRGGEDEARIAGYEGREGEFLMDWGGGKGNVGVVLRYLHYFVEEAEEERRKLQELDGRMEGDFDIPGLAKVEYF</sequence>
<comment type="caution">
    <text evidence="1">The sequence shown here is derived from an EMBL/GenBank/DDBJ whole genome shotgun (WGS) entry which is preliminary data.</text>
</comment>
<dbReference type="AlphaFoldDB" id="A0A9W7G060"/>
<proteinExistence type="predicted"/>